<dbReference type="PANTHER" id="PTHR43099:SF5">
    <property type="entry name" value="HLYC_CORC FAMILY TRANSPORTER"/>
    <property type="match status" value="1"/>
</dbReference>
<feature type="domain" description="CNNM transmembrane" evidence="13">
    <location>
        <begin position="1"/>
        <end position="197"/>
    </location>
</feature>
<reference evidence="14" key="1">
    <citation type="journal article" date="2021" name="Front. Microbiol.">
        <title>Comprehensive Comparative Genomics and Phenotyping of Methylobacterium Species.</title>
        <authorList>
            <person name="Alessa O."/>
            <person name="Ogura Y."/>
            <person name="Fujitani Y."/>
            <person name="Takami H."/>
            <person name="Hayashi T."/>
            <person name="Sahin N."/>
            <person name="Tani A."/>
        </authorList>
    </citation>
    <scope>NUCLEOTIDE SEQUENCE</scope>
    <source>
        <strain evidence="14">DSM 19015</strain>
    </source>
</reference>
<keyword evidence="8 10" id="KW-0472">Membrane</keyword>
<evidence type="ECO:0000313" key="14">
    <source>
        <dbReference type="EMBL" id="GJD93488.1"/>
    </source>
</evidence>
<dbReference type="RefSeq" id="WP_238242691.1">
    <property type="nucleotide sequence ID" value="NZ_BPQP01000009.1"/>
</dbReference>
<dbReference type="InterPro" id="IPR051676">
    <property type="entry name" value="UPF0053_domain"/>
</dbReference>
<evidence type="ECO:0000256" key="10">
    <source>
        <dbReference type="PROSITE-ProRule" id="PRU01193"/>
    </source>
</evidence>
<dbReference type="InterPro" id="IPR046342">
    <property type="entry name" value="CBS_dom_sf"/>
</dbReference>
<comment type="subcellular location">
    <subcellularLocation>
        <location evidence="1">Cell membrane</location>
        <topology evidence="1">Multi-pass membrane protein</topology>
    </subcellularLocation>
</comment>
<dbReference type="SMART" id="SM01091">
    <property type="entry name" value="CorC_HlyC"/>
    <property type="match status" value="1"/>
</dbReference>
<dbReference type="CDD" id="cd04590">
    <property type="entry name" value="CBS_pair_CorC_HlyC_assoc"/>
    <property type="match status" value="1"/>
</dbReference>
<keyword evidence="5" id="KW-0677">Repeat</keyword>
<dbReference type="Proteomes" id="UP001055125">
    <property type="component" value="Unassembled WGS sequence"/>
</dbReference>
<dbReference type="Pfam" id="PF00571">
    <property type="entry name" value="CBS"/>
    <property type="match status" value="1"/>
</dbReference>
<dbReference type="PROSITE" id="PS51846">
    <property type="entry name" value="CNNM"/>
    <property type="match status" value="1"/>
</dbReference>
<keyword evidence="3" id="KW-1003">Cell membrane</keyword>
<dbReference type="InterPro" id="IPR036318">
    <property type="entry name" value="FAD-bd_PCMH-like_sf"/>
</dbReference>
<dbReference type="InterPro" id="IPR016169">
    <property type="entry name" value="FAD-bd_PCMH_sub2"/>
</dbReference>
<evidence type="ECO:0000256" key="7">
    <source>
        <dbReference type="ARBA" id="ARBA00023122"/>
    </source>
</evidence>
<evidence type="ECO:0000259" key="13">
    <source>
        <dbReference type="PROSITE" id="PS51846"/>
    </source>
</evidence>
<reference evidence="14" key="2">
    <citation type="submission" date="2021-08" db="EMBL/GenBank/DDBJ databases">
        <authorList>
            <person name="Tani A."/>
            <person name="Ola A."/>
            <person name="Ogura Y."/>
            <person name="Katsura K."/>
            <person name="Hayashi T."/>
        </authorList>
    </citation>
    <scope>NUCLEOTIDE SEQUENCE</scope>
    <source>
        <strain evidence="14">DSM 19015</strain>
    </source>
</reference>
<dbReference type="InterPro" id="IPR044751">
    <property type="entry name" value="Ion_transp-like_CBS"/>
</dbReference>
<evidence type="ECO:0000256" key="2">
    <source>
        <dbReference type="ARBA" id="ARBA00006446"/>
    </source>
</evidence>
<evidence type="ECO:0000256" key="3">
    <source>
        <dbReference type="ARBA" id="ARBA00022475"/>
    </source>
</evidence>
<evidence type="ECO:0000256" key="1">
    <source>
        <dbReference type="ARBA" id="ARBA00004651"/>
    </source>
</evidence>
<keyword evidence="6 10" id="KW-1133">Transmembrane helix</keyword>
<dbReference type="InterPro" id="IPR000644">
    <property type="entry name" value="CBS_dom"/>
</dbReference>
<dbReference type="SUPFAM" id="SSF56176">
    <property type="entry name" value="FAD-binding/transporter-associated domain-like"/>
    <property type="match status" value="1"/>
</dbReference>
<evidence type="ECO:0000256" key="8">
    <source>
        <dbReference type="ARBA" id="ARBA00023136"/>
    </source>
</evidence>
<dbReference type="InterPro" id="IPR002550">
    <property type="entry name" value="CNNM"/>
</dbReference>
<keyword evidence="7 9" id="KW-0129">CBS domain</keyword>
<proteinExistence type="inferred from homology"/>
<feature type="domain" description="CBS" evidence="12">
    <location>
        <begin position="280"/>
        <end position="337"/>
    </location>
</feature>
<dbReference type="EMBL" id="BPQP01000009">
    <property type="protein sequence ID" value="GJD93488.1"/>
    <property type="molecule type" value="Genomic_DNA"/>
</dbReference>
<dbReference type="Gene3D" id="3.10.580.10">
    <property type="entry name" value="CBS-domain"/>
    <property type="match status" value="1"/>
</dbReference>
<comment type="caution">
    <text evidence="14">The sequence shown here is derived from an EMBL/GenBank/DDBJ whole genome shotgun (WGS) entry which is preliminary data.</text>
</comment>
<gene>
    <name evidence="14" type="ORF">OCOJLMKI_0683</name>
</gene>
<protein>
    <recommendedName>
        <fullName evidence="16">DNA-binding protein</fullName>
    </recommendedName>
</protein>
<feature type="transmembrane region" description="Helical" evidence="11">
    <location>
        <begin position="56"/>
        <end position="79"/>
    </location>
</feature>
<evidence type="ECO:0008006" key="16">
    <source>
        <dbReference type="Google" id="ProtNLM"/>
    </source>
</evidence>
<dbReference type="Gene3D" id="3.30.465.10">
    <property type="match status" value="1"/>
</dbReference>
<dbReference type="InterPro" id="IPR005170">
    <property type="entry name" value="Transptr-assoc_dom"/>
</dbReference>
<evidence type="ECO:0000256" key="5">
    <source>
        <dbReference type="ARBA" id="ARBA00022737"/>
    </source>
</evidence>
<comment type="similarity">
    <text evidence="2">Belongs to the UPF0053 family. Hemolysin C subfamily.</text>
</comment>
<feature type="transmembrane region" description="Helical" evidence="11">
    <location>
        <begin position="99"/>
        <end position="120"/>
    </location>
</feature>
<sequence>MFELAVAFALIGLNGAFALSELAVVSSRKSRLRTMVEARRPGAHAALALAEEPGRFLSAVQIGITLVGILSGAVSGAALGDRLTAILLDLGLSKGLADGLGYGLVIAAITYLSVIVGELVPKHVALRDPEGIACRVAPAMRLIARVAMPAVWLLDASTRAVFRLLGQEASSASAVTEEEIRTIVAEAETAGVIETDERKMIAGVLRLGDRAVRGVMTPRTDVHWIDLDRDETEIRAMLMASPHARLPVGEGNPDNMLGVVQLRELVRPLMENEKVDLRAYIRPAPVLPDTLDALDALSALQAAEVPMALVHDEYGHFDGLVTPADILDAIAGAFHSEAQEPEAVQRQDGSWLIAGWMPVDEMADQLGIKLESSRDYETAAGLVIARLQRLPETGETCEIAGWRFEVVDLDGRRIDKILVSRLAA</sequence>
<name>A0ABQ4RRU0_9HYPH</name>
<keyword evidence="4 10" id="KW-0812">Transmembrane</keyword>
<dbReference type="Pfam" id="PF01595">
    <property type="entry name" value="CNNM"/>
    <property type="match status" value="1"/>
</dbReference>
<evidence type="ECO:0000256" key="9">
    <source>
        <dbReference type="PROSITE-ProRule" id="PRU00703"/>
    </source>
</evidence>
<dbReference type="Pfam" id="PF03471">
    <property type="entry name" value="CorC_HlyC"/>
    <property type="match status" value="1"/>
</dbReference>
<evidence type="ECO:0000256" key="4">
    <source>
        <dbReference type="ARBA" id="ARBA00022692"/>
    </source>
</evidence>
<evidence type="ECO:0000313" key="15">
    <source>
        <dbReference type="Proteomes" id="UP001055125"/>
    </source>
</evidence>
<feature type="transmembrane region" description="Helical" evidence="11">
    <location>
        <begin position="6"/>
        <end position="25"/>
    </location>
</feature>
<organism evidence="14 15">
    <name type="scientific">Methylobacterium iners</name>
    <dbReference type="NCBI Taxonomy" id="418707"/>
    <lineage>
        <taxon>Bacteria</taxon>
        <taxon>Pseudomonadati</taxon>
        <taxon>Pseudomonadota</taxon>
        <taxon>Alphaproteobacteria</taxon>
        <taxon>Hyphomicrobiales</taxon>
        <taxon>Methylobacteriaceae</taxon>
        <taxon>Methylobacterium</taxon>
    </lineage>
</organism>
<dbReference type="PANTHER" id="PTHR43099">
    <property type="entry name" value="UPF0053 PROTEIN YRKA"/>
    <property type="match status" value="1"/>
</dbReference>
<dbReference type="SUPFAM" id="SSF54631">
    <property type="entry name" value="CBS-domain pair"/>
    <property type="match status" value="1"/>
</dbReference>
<evidence type="ECO:0000256" key="6">
    <source>
        <dbReference type="ARBA" id="ARBA00022989"/>
    </source>
</evidence>
<accession>A0ABQ4RRU0</accession>
<keyword evidence="15" id="KW-1185">Reference proteome</keyword>
<dbReference type="PROSITE" id="PS51371">
    <property type="entry name" value="CBS"/>
    <property type="match status" value="1"/>
</dbReference>
<evidence type="ECO:0000259" key="12">
    <source>
        <dbReference type="PROSITE" id="PS51371"/>
    </source>
</evidence>
<evidence type="ECO:0000256" key="11">
    <source>
        <dbReference type="SAM" id="Phobius"/>
    </source>
</evidence>